<dbReference type="Proteomes" id="UP000222564">
    <property type="component" value="Unassembled WGS sequence"/>
</dbReference>
<evidence type="ECO:0000313" key="5">
    <source>
        <dbReference type="EMBL" id="PHJ37292.1"/>
    </source>
</evidence>
<sequence length="207" mass="23961">MHLYRDKIFPMMMKKNIGKKSILELRKKILSDAKGEILEIGIGEGTNLTLYPEHVDQITAVDNYIRKIDSSNINVNLIFASADFLPFDDNSFDTVVSTFVLCSVENLRKVLAEIYRVLKPGGQFVFLEHGKAKDKLTSMIQNMFNPFYNIFAYGCNINRQYKYEMVQCGFQLLKFECEKADIYPRVLTGYVYTGKVNKPEKMEKFDE</sequence>
<keyword evidence="3" id="KW-0949">S-adenosyl-L-methionine</keyword>
<protein>
    <submittedName>
        <fullName evidence="5">UbiE/COQ5 methyltransferase</fullName>
    </submittedName>
</protein>
<dbReference type="SUPFAM" id="SSF53335">
    <property type="entry name" value="S-adenosyl-L-methionine-dependent methyltransferases"/>
    <property type="match status" value="1"/>
</dbReference>
<proteinExistence type="predicted"/>
<evidence type="ECO:0000313" key="6">
    <source>
        <dbReference type="Proteomes" id="UP000222564"/>
    </source>
</evidence>
<organism evidence="5 6">
    <name type="scientific">Desulforamulus profundi</name>
    <dbReference type="NCBI Taxonomy" id="1383067"/>
    <lineage>
        <taxon>Bacteria</taxon>
        <taxon>Bacillati</taxon>
        <taxon>Bacillota</taxon>
        <taxon>Clostridia</taxon>
        <taxon>Eubacteriales</taxon>
        <taxon>Peptococcaceae</taxon>
        <taxon>Desulforamulus</taxon>
    </lineage>
</organism>
<dbReference type="AlphaFoldDB" id="A0A2C6MCI8"/>
<dbReference type="InterPro" id="IPR029063">
    <property type="entry name" value="SAM-dependent_MTases_sf"/>
</dbReference>
<keyword evidence="2 5" id="KW-0808">Transferase</keyword>
<evidence type="ECO:0000256" key="1">
    <source>
        <dbReference type="ARBA" id="ARBA00022603"/>
    </source>
</evidence>
<keyword evidence="6" id="KW-1185">Reference proteome</keyword>
<dbReference type="PANTHER" id="PTHR45036:SF1">
    <property type="entry name" value="METHYLTRANSFERASE LIKE 7A"/>
    <property type="match status" value="1"/>
</dbReference>
<dbReference type="EMBL" id="AWQQ01000095">
    <property type="protein sequence ID" value="PHJ37292.1"/>
    <property type="molecule type" value="Genomic_DNA"/>
</dbReference>
<gene>
    <name evidence="5" type="ORF">P378_16650</name>
</gene>
<name>A0A2C6MCI8_9FIRM</name>
<dbReference type="InterPro" id="IPR023576">
    <property type="entry name" value="UbiE/COQ5_MeTrFase_CS"/>
</dbReference>
<keyword evidence="1 5" id="KW-0489">Methyltransferase</keyword>
<dbReference type="GO" id="GO:0032259">
    <property type="term" value="P:methylation"/>
    <property type="evidence" value="ECO:0007669"/>
    <property type="project" value="UniProtKB-KW"/>
</dbReference>
<dbReference type="RefSeq" id="WP_099083803.1">
    <property type="nucleotide sequence ID" value="NZ_AWQQ01000095.1"/>
</dbReference>
<dbReference type="InterPro" id="IPR013216">
    <property type="entry name" value="Methyltransf_11"/>
</dbReference>
<evidence type="ECO:0000256" key="3">
    <source>
        <dbReference type="ARBA" id="ARBA00022691"/>
    </source>
</evidence>
<feature type="domain" description="Methyltransferase type 11" evidence="4">
    <location>
        <begin position="38"/>
        <end position="126"/>
    </location>
</feature>
<dbReference type="CDD" id="cd02440">
    <property type="entry name" value="AdoMet_MTases"/>
    <property type="match status" value="1"/>
</dbReference>
<evidence type="ECO:0000256" key="2">
    <source>
        <dbReference type="ARBA" id="ARBA00022679"/>
    </source>
</evidence>
<dbReference type="Pfam" id="PF08241">
    <property type="entry name" value="Methyltransf_11"/>
    <property type="match status" value="1"/>
</dbReference>
<dbReference type="PROSITE" id="PS01184">
    <property type="entry name" value="UBIE_2"/>
    <property type="match status" value="1"/>
</dbReference>
<dbReference type="GO" id="GO:0008757">
    <property type="term" value="F:S-adenosylmethionine-dependent methyltransferase activity"/>
    <property type="evidence" value="ECO:0007669"/>
    <property type="project" value="InterPro"/>
</dbReference>
<dbReference type="Gene3D" id="3.40.50.150">
    <property type="entry name" value="Vaccinia Virus protein VP39"/>
    <property type="match status" value="1"/>
</dbReference>
<accession>A0A2C6MCI8</accession>
<dbReference type="PANTHER" id="PTHR45036">
    <property type="entry name" value="METHYLTRANSFERASE LIKE 7B"/>
    <property type="match status" value="1"/>
</dbReference>
<dbReference type="InterPro" id="IPR052356">
    <property type="entry name" value="Thiol_S-MT"/>
</dbReference>
<reference evidence="5 6" key="1">
    <citation type="submission" date="2013-09" db="EMBL/GenBank/DDBJ databases">
        <title>Biodegradation of hydrocarbons in the deep terrestrial subsurface : characterization of a microbial consortium composed of two Desulfotomaculum species originating from a deep geological formation.</title>
        <authorList>
            <person name="Aullo T."/>
            <person name="Berlendis S."/>
            <person name="Lascourreges J.-F."/>
            <person name="Dessort D."/>
            <person name="Saint-Laurent S."/>
            <person name="Schraauwers B."/>
            <person name="Mas J."/>
            <person name="Magot M."/>
            <person name="Ranchou-Peyruse A."/>
        </authorList>
    </citation>
    <scope>NUCLEOTIDE SEQUENCE [LARGE SCALE GENOMIC DNA]</scope>
    <source>
        <strain evidence="5 6">Bs107</strain>
    </source>
</reference>
<comment type="caution">
    <text evidence="5">The sequence shown here is derived from an EMBL/GenBank/DDBJ whole genome shotgun (WGS) entry which is preliminary data.</text>
</comment>
<evidence type="ECO:0000259" key="4">
    <source>
        <dbReference type="Pfam" id="PF08241"/>
    </source>
</evidence>